<name>A0ABV2IBJ1_9HYPH</name>
<dbReference type="Proteomes" id="UP001549164">
    <property type="component" value="Unassembled WGS sequence"/>
</dbReference>
<evidence type="ECO:0000313" key="1">
    <source>
        <dbReference type="EMBL" id="MET3599964.1"/>
    </source>
</evidence>
<gene>
    <name evidence="1" type="ORF">ABID12_001904</name>
</gene>
<proteinExistence type="predicted"/>
<reference evidence="1 2" key="1">
    <citation type="submission" date="2024-06" db="EMBL/GenBank/DDBJ databases">
        <title>Genomic Encyclopedia of Type Strains, Phase IV (KMG-IV): sequencing the most valuable type-strain genomes for metagenomic binning, comparative biology and taxonomic classification.</title>
        <authorList>
            <person name="Goeker M."/>
        </authorList>
    </citation>
    <scope>NUCLEOTIDE SEQUENCE [LARGE SCALE GENOMIC DNA]</scope>
    <source>
        <strain evidence="1 2">DSM 28102</strain>
    </source>
</reference>
<organism evidence="1 2">
    <name type="scientific">Martelella mangrovi</name>
    <dbReference type="NCBI Taxonomy" id="1397477"/>
    <lineage>
        <taxon>Bacteria</taxon>
        <taxon>Pseudomonadati</taxon>
        <taxon>Pseudomonadota</taxon>
        <taxon>Alphaproteobacteria</taxon>
        <taxon>Hyphomicrobiales</taxon>
        <taxon>Aurantimonadaceae</taxon>
        <taxon>Martelella</taxon>
    </lineage>
</organism>
<keyword evidence="2" id="KW-1185">Reference proteome</keyword>
<evidence type="ECO:0000313" key="2">
    <source>
        <dbReference type="Proteomes" id="UP001549164"/>
    </source>
</evidence>
<accession>A0ABV2IBJ1</accession>
<protein>
    <recommendedName>
        <fullName evidence="3">Transposase</fullName>
    </recommendedName>
</protein>
<evidence type="ECO:0008006" key="3">
    <source>
        <dbReference type="Google" id="ProtNLM"/>
    </source>
</evidence>
<comment type="caution">
    <text evidence="1">The sequence shown here is derived from an EMBL/GenBank/DDBJ whole genome shotgun (WGS) entry which is preliminary data.</text>
</comment>
<dbReference type="EMBL" id="JBEPLY010000005">
    <property type="protein sequence ID" value="MET3599964.1"/>
    <property type="molecule type" value="Genomic_DNA"/>
</dbReference>
<sequence length="58" mass="6414">MQKVNPEIRLQGDNLMSGAMRGKVIGIQRRCGLRNRQFTVRLSGGYLLVPDALSPTAE</sequence>
<dbReference type="RefSeq" id="WP_354434016.1">
    <property type="nucleotide sequence ID" value="NZ_JBEPLY010000005.1"/>
</dbReference>